<keyword evidence="1" id="KW-0472">Membrane</keyword>
<reference evidence="2 3" key="1">
    <citation type="submission" date="2020-08" db="EMBL/GenBank/DDBJ databases">
        <title>A Genomic Blueprint of the Chicken Gut Microbiome.</title>
        <authorList>
            <person name="Gilroy R."/>
            <person name="Ravi A."/>
            <person name="Getino M."/>
            <person name="Pursley I."/>
            <person name="Horton D.L."/>
            <person name="Alikhan N.-F."/>
            <person name="Baker D."/>
            <person name="Gharbi K."/>
            <person name="Hall N."/>
            <person name="Watson M."/>
            <person name="Adriaenssens E.M."/>
            <person name="Foster-Nyarko E."/>
            <person name="Jarju S."/>
            <person name="Secka A."/>
            <person name="Antonio M."/>
            <person name="Oren A."/>
            <person name="Chaudhuri R."/>
            <person name="La Ragione R.M."/>
            <person name="Hildebrand F."/>
            <person name="Pallen M.J."/>
        </authorList>
    </citation>
    <scope>NUCLEOTIDE SEQUENCE [LARGE SCALE GENOMIC DNA]</scope>
    <source>
        <strain evidence="2 3">Sa2CVA6</strain>
    </source>
</reference>
<feature type="transmembrane region" description="Helical" evidence="1">
    <location>
        <begin position="340"/>
        <end position="360"/>
    </location>
</feature>
<feature type="transmembrane region" description="Helical" evidence="1">
    <location>
        <begin position="372"/>
        <end position="392"/>
    </location>
</feature>
<comment type="caution">
    <text evidence="2">The sequence shown here is derived from an EMBL/GenBank/DDBJ whole genome shotgun (WGS) entry which is preliminary data.</text>
</comment>
<dbReference type="Proteomes" id="UP000634919">
    <property type="component" value="Unassembled WGS sequence"/>
</dbReference>
<accession>A0ABR8SDL6</accession>
<dbReference type="RefSeq" id="WP_191723959.1">
    <property type="nucleotide sequence ID" value="NZ_JACSQK010000006.1"/>
</dbReference>
<feature type="transmembrane region" description="Helical" evidence="1">
    <location>
        <begin position="246"/>
        <end position="264"/>
    </location>
</feature>
<feature type="transmembrane region" description="Helical" evidence="1">
    <location>
        <begin position="121"/>
        <end position="140"/>
    </location>
</feature>
<evidence type="ECO:0000313" key="2">
    <source>
        <dbReference type="EMBL" id="MBD7961565.1"/>
    </source>
</evidence>
<keyword evidence="1" id="KW-1133">Transmembrane helix</keyword>
<dbReference type="InterPro" id="IPR010266">
    <property type="entry name" value="NnrS"/>
</dbReference>
<sequence>MSPLMQIQEPAGARKKSSPSWTAFLELGFRPLYLAACAWAVIAIGLWIFLPSLISAPIATVYWHAHEMLWGFVGTVAIGFLLTATNNWTGINPLHGRALGGLLFLWIIARVSLLLPYQASLLIALIANLLFYTAAALAVARCVFQKRNPQNYGFALLMLVMGASSAAYLWQFHQGTDHSSVVQQYATGMLCMASITTLLARRVIPFFASRAVEGLDINRHTLTGQWQTAFSALAIVCWIFKWPLGAGLFLSGAAAIALWHLFAWHPWAVRKHPLLWILYAGYAGLAIGLLSTAAYCFGWIATFAIPIHALAVMGFSTLIMGMITRTALGHLGLALRANRHILYCYAMVLGAAVLRLAAFIDHRLTTPLIHTSALLWMLAFALYIYHFFPLLIRPRVDAPSGKPVVVKRTP</sequence>
<protein>
    <submittedName>
        <fullName evidence="2">NnrS family protein</fullName>
    </submittedName>
</protein>
<dbReference type="Pfam" id="PF05940">
    <property type="entry name" value="NnrS"/>
    <property type="match status" value="1"/>
</dbReference>
<feature type="transmembrane region" description="Helical" evidence="1">
    <location>
        <begin position="32"/>
        <end position="56"/>
    </location>
</feature>
<gene>
    <name evidence="2" type="ORF">H9646_13900</name>
</gene>
<keyword evidence="1" id="KW-0812">Transmembrane</keyword>
<keyword evidence="3" id="KW-1185">Reference proteome</keyword>
<feature type="transmembrane region" description="Helical" evidence="1">
    <location>
        <begin position="307"/>
        <end position="328"/>
    </location>
</feature>
<feature type="transmembrane region" description="Helical" evidence="1">
    <location>
        <begin position="152"/>
        <end position="170"/>
    </location>
</feature>
<feature type="transmembrane region" description="Helical" evidence="1">
    <location>
        <begin position="98"/>
        <end position="115"/>
    </location>
</feature>
<organism evidence="2 3">
    <name type="scientific">Comamonas avium</name>
    <dbReference type="NCBI Taxonomy" id="2762231"/>
    <lineage>
        <taxon>Bacteria</taxon>
        <taxon>Pseudomonadati</taxon>
        <taxon>Pseudomonadota</taxon>
        <taxon>Betaproteobacteria</taxon>
        <taxon>Burkholderiales</taxon>
        <taxon>Comamonadaceae</taxon>
        <taxon>Comamonas</taxon>
    </lineage>
</organism>
<dbReference type="EMBL" id="JACSQK010000006">
    <property type="protein sequence ID" value="MBD7961565.1"/>
    <property type="molecule type" value="Genomic_DNA"/>
</dbReference>
<proteinExistence type="predicted"/>
<evidence type="ECO:0000256" key="1">
    <source>
        <dbReference type="SAM" id="Phobius"/>
    </source>
</evidence>
<feature type="transmembrane region" description="Helical" evidence="1">
    <location>
        <begin position="68"/>
        <end position="86"/>
    </location>
</feature>
<name>A0ABR8SDL6_9BURK</name>
<feature type="transmembrane region" description="Helical" evidence="1">
    <location>
        <begin position="276"/>
        <end position="301"/>
    </location>
</feature>
<evidence type="ECO:0000313" key="3">
    <source>
        <dbReference type="Proteomes" id="UP000634919"/>
    </source>
</evidence>